<dbReference type="AlphaFoldDB" id="A0A9P0NR83"/>
<dbReference type="Proteomes" id="UP001154329">
    <property type="component" value="Chromosome 3"/>
</dbReference>
<accession>A0A9P0NR83</accession>
<feature type="signal peptide" evidence="1">
    <location>
        <begin position="1"/>
        <end position="17"/>
    </location>
</feature>
<feature type="chain" id="PRO_5040502933" evidence="1">
    <location>
        <begin position="18"/>
        <end position="189"/>
    </location>
</feature>
<reference evidence="2" key="1">
    <citation type="submission" date="2022-02" db="EMBL/GenBank/DDBJ databases">
        <authorList>
            <person name="King R."/>
        </authorList>
    </citation>
    <scope>NUCLEOTIDE SEQUENCE</scope>
</reference>
<sequence>MFLFILYHTFLVHLPDALTTPGTRQFWLPGGESNPGLPRDRWGYLPLFYRGAVSQSLPDLTSDAALGRCVSTHLGTRNIQNNKYKKIVSSNIPDTKIMLLQYLNNVKIAIINNTPLCAYRRVKYTFFNHTAYESTMKYHILCLWKPSRMRTLMVRLGRTRFRVNSLSITLFCNTFRFCVPKQRHKMSIL</sequence>
<organism evidence="2 3">
    <name type="scientific">Aphis gossypii</name>
    <name type="common">Cotton aphid</name>
    <dbReference type="NCBI Taxonomy" id="80765"/>
    <lineage>
        <taxon>Eukaryota</taxon>
        <taxon>Metazoa</taxon>
        <taxon>Ecdysozoa</taxon>
        <taxon>Arthropoda</taxon>
        <taxon>Hexapoda</taxon>
        <taxon>Insecta</taxon>
        <taxon>Pterygota</taxon>
        <taxon>Neoptera</taxon>
        <taxon>Paraneoptera</taxon>
        <taxon>Hemiptera</taxon>
        <taxon>Sternorrhyncha</taxon>
        <taxon>Aphidomorpha</taxon>
        <taxon>Aphidoidea</taxon>
        <taxon>Aphididae</taxon>
        <taxon>Aphidini</taxon>
        <taxon>Aphis</taxon>
        <taxon>Aphis</taxon>
    </lineage>
</organism>
<proteinExistence type="predicted"/>
<protein>
    <submittedName>
        <fullName evidence="2">Uncharacterized protein</fullName>
    </submittedName>
</protein>
<dbReference type="EMBL" id="OU899036">
    <property type="protein sequence ID" value="CAH1733260.1"/>
    <property type="molecule type" value="Genomic_DNA"/>
</dbReference>
<keyword evidence="1" id="KW-0732">Signal</keyword>
<gene>
    <name evidence="2" type="ORF">APHIGO_LOCUS9597</name>
</gene>
<reference evidence="2" key="2">
    <citation type="submission" date="2022-10" db="EMBL/GenBank/DDBJ databases">
        <authorList>
            <consortium name="ENA_rothamsted_submissions"/>
            <consortium name="culmorum"/>
            <person name="King R."/>
        </authorList>
    </citation>
    <scope>NUCLEOTIDE SEQUENCE</scope>
</reference>
<evidence type="ECO:0000313" key="2">
    <source>
        <dbReference type="EMBL" id="CAH1733260.1"/>
    </source>
</evidence>
<evidence type="ECO:0000256" key="1">
    <source>
        <dbReference type="SAM" id="SignalP"/>
    </source>
</evidence>
<keyword evidence="3" id="KW-1185">Reference proteome</keyword>
<evidence type="ECO:0000313" key="3">
    <source>
        <dbReference type="Proteomes" id="UP001154329"/>
    </source>
</evidence>
<name>A0A9P0NR83_APHGO</name>